<keyword evidence="2" id="KW-1185">Reference proteome</keyword>
<dbReference type="Pfam" id="PF11848">
    <property type="entry name" value="DUF3368"/>
    <property type="match status" value="1"/>
</dbReference>
<dbReference type="OrthoDB" id="150167at2157"/>
<evidence type="ECO:0000313" key="2">
    <source>
        <dbReference type="Proteomes" id="UP000007807"/>
    </source>
</evidence>
<reference evidence="1 2" key="1">
    <citation type="journal article" date="2011" name="J. Bacteriol.">
        <title>Complete genome sequence of Methanosaeta concilii, a specialist in aceticlastic methanogenesis.</title>
        <authorList>
            <person name="Barber R.D."/>
            <person name="Zhang L."/>
            <person name="Harnack M."/>
            <person name="Olson M.V."/>
            <person name="Kaul R."/>
            <person name="Ingram-Smith C."/>
            <person name="Smith K.S."/>
        </authorList>
    </citation>
    <scope>NUCLEOTIDE SEQUENCE [LARGE SCALE GENOMIC DNA]</scope>
    <source>
        <strain evidence="2">ATCC 5969 / DSM 3671 / JCM 10134 / NBRC 103675 / OCM 69 / GP-6</strain>
    </source>
</reference>
<name>F4BYD4_METSG</name>
<sequence length="164" mass="18592">MDKAIIVDTDIASAFAKIERLNLLLCLFSNHSIYITPRIFEELSVSLDYGYTFPLDVFESFDIVYPSEGENKLYKEMLVGNKSLGKGELEAISICKNRGYMFSSMDFVALQFAVSMNIDVLDLQSILRALWRSGIKSKDEVKMIIREIEDKDNTSIGDSHSIVE</sequence>
<gene>
    <name evidence="1" type="ordered locus">MCON_0859</name>
</gene>
<dbReference type="AlphaFoldDB" id="F4BYD4"/>
<dbReference type="GeneID" id="10460550"/>
<protein>
    <recommendedName>
        <fullName evidence="3">PIN domain-containing protein</fullName>
    </recommendedName>
</protein>
<accession>F4BYD4</accession>
<evidence type="ECO:0008006" key="3">
    <source>
        <dbReference type="Google" id="ProtNLM"/>
    </source>
</evidence>
<dbReference type="Proteomes" id="UP000007807">
    <property type="component" value="Chromosome"/>
</dbReference>
<evidence type="ECO:0000313" key="1">
    <source>
        <dbReference type="EMBL" id="AEB67639.1"/>
    </source>
</evidence>
<dbReference type="EMBL" id="CP002565">
    <property type="protein sequence ID" value="AEB67639.1"/>
    <property type="molecule type" value="Genomic_DNA"/>
</dbReference>
<dbReference type="STRING" id="990316.MCON_0859"/>
<dbReference type="RefSeq" id="WP_013718695.1">
    <property type="nucleotide sequence ID" value="NC_015416.1"/>
</dbReference>
<organism evidence="1 2">
    <name type="scientific">Methanothrix soehngenii (strain ATCC 5969 / DSM 3671 / JCM 10134 / NBRC 103675 / OCM 69 / GP-6)</name>
    <name type="common">Methanosaeta concilii</name>
    <dbReference type="NCBI Taxonomy" id="990316"/>
    <lineage>
        <taxon>Archaea</taxon>
        <taxon>Methanobacteriati</taxon>
        <taxon>Methanobacteriota</taxon>
        <taxon>Stenosarchaea group</taxon>
        <taxon>Methanomicrobia</taxon>
        <taxon>Methanotrichales</taxon>
        <taxon>Methanotrichaceae</taxon>
        <taxon>Methanothrix</taxon>
    </lineage>
</organism>
<dbReference type="HOGENOM" id="CLU_1615301_0_0_2"/>
<dbReference type="KEGG" id="mcj:MCON_0859"/>
<dbReference type="InParanoid" id="F4BYD4"/>
<dbReference type="InterPro" id="IPR021799">
    <property type="entry name" value="PIN-like_prokaryotic"/>
</dbReference>
<proteinExistence type="predicted"/>